<dbReference type="EMBL" id="SPHZ02000008">
    <property type="protein sequence ID" value="KAF0904355.1"/>
    <property type="molecule type" value="Genomic_DNA"/>
</dbReference>
<evidence type="ECO:0000313" key="1">
    <source>
        <dbReference type="EMBL" id="KAF0904355.1"/>
    </source>
</evidence>
<reference evidence="1 2" key="1">
    <citation type="submission" date="2019-11" db="EMBL/GenBank/DDBJ databases">
        <title>Whole genome sequence of Oryza granulata.</title>
        <authorList>
            <person name="Li W."/>
        </authorList>
    </citation>
    <scope>NUCLEOTIDE SEQUENCE [LARGE SCALE GENOMIC DNA]</scope>
    <source>
        <strain evidence="2">cv. Menghai</strain>
        <tissue evidence="1">Leaf</tissue>
    </source>
</reference>
<evidence type="ECO:0000313" key="2">
    <source>
        <dbReference type="Proteomes" id="UP000479710"/>
    </source>
</evidence>
<dbReference type="AlphaFoldDB" id="A0A6G1CUQ5"/>
<sequence>MATTGGAGLSSPVAAIGGGTDPAAVSTVVASTPPTLADLFAFVHLGPTVAPPPPSLPEVEVVSMFPGRGYGEDVKIAASWSEWLPSL</sequence>
<comment type="caution">
    <text evidence="1">The sequence shown here is derived from an EMBL/GenBank/DDBJ whole genome shotgun (WGS) entry which is preliminary data.</text>
</comment>
<gene>
    <name evidence="1" type="ORF">E2562_033562</name>
</gene>
<keyword evidence="2" id="KW-1185">Reference proteome</keyword>
<proteinExistence type="predicted"/>
<accession>A0A6G1CUQ5</accession>
<name>A0A6G1CUQ5_9ORYZ</name>
<protein>
    <submittedName>
        <fullName evidence="1">Uncharacterized protein</fullName>
    </submittedName>
</protein>
<dbReference type="Proteomes" id="UP000479710">
    <property type="component" value="Unassembled WGS sequence"/>
</dbReference>
<organism evidence="1 2">
    <name type="scientific">Oryza meyeriana var. granulata</name>
    <dbReference type="NCBI Taxonomy" id="110450"/>
    <lineage>
        <taxon>Eukaryota</taxon>
        <taxon>Viridiplantae</taxon>
        <taxon>Streptophyta</taxon>
        <taxon>Embryophyta</taxon>
        <taxon>Tracheophyta</taxon>
        <taxon>Spermatophyta</taxon>
        <taxon>Magnoliopsida</taxon>
        <taxon>Liliopsida</taxon>
        <taxon>Poales</taxon>
        <taxon>Poaceae</taxon>
        <taxon>BOP clade</taxon>
        <taxon>Oryzoideae</taxon>
        <taxon>Oryzeae</taxon>
        <taxon>Oryzinae</taxon>
        <taxon>Oryza</taxon>
        <taxon>Oryza meyeriana</taxon>
    </lineage>
</organism>